<dbReference type="STRING" id="97972.A0A2V1EDM5"/>
<dbReference type="Pfam" id="PF05724">
    <property type="entry name" value="TPMT"/>
    <property type="match status" value="1"/>
</dbReference>
<name>A0A2V1EDM5_9PLEO</name>
<evidence type="ECO:0000256" key="3">
    <source>
        <dbReference type="ARBA" id="ARBA00022679"/>
    </source>
</evidence>
<proteinExistence type="predicted"/>
<evidence type="ECO:0000256" key="1">
    <source>
        <dbReference type="ARBA" id="ARBA00022553"/>
    </source>
</evidence>
<keyword evidence="2 5" id="KW-0489">Methyltransferase</keyword>
<evidence type="ECO:0000313" key="6">
    <source>
        <dbReference type="Proteomes" id="UP000244855"/>
    </source>
</evidence>
<sequence>MSSAQPSQNQDRLRDHFNGYDASAHAQRWDSLWSDGTFLPWDRGHANPALIDTLNQRASPLLPPSRRKAPHDGPARALVPGCGKGYDVALFAAHGYDAYGLEVSEHAVKAAQDYLADPGDGPLEGEYKISDPSIDRGATKCVLGDFFDDAWLVQVDGGLGEGFDIIYDNTFLCALAPEMRSKWASRVAELLAPTGVLICLEFPTHKPPSSGGPPYALPSLVHEELLKRPGDPIEYDERGNVVKTDREESEQALVKIAHWTPERTIKVGIVNGNVTDRVSVWKHKP</sequence>
<keyword evidence="4" id="KW-0949">S-adenosyl-L-methionine</keyword>
<dbReference type="AlphaFoldDB" id="A0A2V1EDM5"/>
<accession>A0A2V1EDM5</accession>
<evidence type="ECO:0000313" key="5">
    <source>
        <dbReference type="EMBL" id="PVI08708.1"/>
    </source>
</evidence>
<gene>
    <name evidence="5" type="ORF">DM02DRAFT_578952</name>
</gene>
<dbReference type="GO" id="GO:0032259">
    <property type="term" value="P:methylation"/>
    <property type="evidence" value="ECO:0007669"/>
    <property type="project" value="UniProtKB-KW"/>
</dbReference>
<dbReference type="GO" id="GO:0008757">
    <property type="term" value="F:S-adenosylmethionine-dependent methyltransferase activity"/>
    <property type="evidence" value="ECO:0007669"/>
    <property type="project" value="InterPro"/>
</dbReference>
<dbReference type="PANTHER" id="PTHR32183:SF6">
    <property type="entry name" value="CYSTEINE SULFINATE DESULFINASE_CYSTEINE DESULFURASE AND RELATED ENZYMES"/>
    <property type="match status" value="1"/>
</dbReference>
<dbReference type="InterPro" id="IPR008854">
    <property type="entry name" value="TPMT"/>
</dbReference>
<dbReference type="Gene3D" id="3.40.50.150">
    <property type="entry name" value="Vaccinia Virus protein VP39"/>
    <property type="match status" value="1"/>
</dbReference>
<reference evidence="5 6" key="1">
    <citation type="journal article" date="2018" name="Sci. Rep.">
        <title>Comparative genomics provides insights into the lifestyle and reveals functional heterogeneity of dark septate endophytic fungi.</title>
        <authorList>
            <person name="Knapp D.G."/>
            <person name="Nemeth J.B."/>
            <person name="Barry K."/>
            <person name="Hainaut M."/>
            <person name="Henrissat B."/>
            <person name="Johnson J."/>
            <person name="Kuo A."/>
            <person name="Lim J.H.P."/>
            <person name="Lipzen A."/>
            <person name="Nolan M."/>
            <person name="Ohm R.A."/>
            <person name="Tamas L."/>
            <person name="Grigoriev I.V."/>
            <person name="Spatafora J.W."/>
            <person name="Nagy L.G."/>
            <person name="Kovacs G.M."/>
        </authorList>
    </citation>
    <scope>NUCLEOTIDE SEQUENCE [LARGE SCALE GENOMIC DNA]</scope>
    <source>
        <strain evidence="5 6">DSE2036</strain>
    </source>
</reference>
<dbReference type="PROSITE" id="PS51585">
    <property type="entry name" value="SAM_MT_TPMT"/>
    <property type="match status" value="1"/>
</dbReference>
<protein>
    <submittedName>
        <fullName evidence="5">S-adenosyl-L-methionine-dependent methyltransferase</fullName>
    </submittedName>
</protein>
<evidence type="ECO:0000256" key="2">
    <source>
        <dbReference type="ARBA" id="ARBA00022603"/>
    </source>
</evidence>
<keyword evidence="1" id="KW-0597">Phosphoprotein</keyword>
<keyword evidence="6" id="KW-1185">Reference proteome</keyword>
<dbReference type="PANTHER" id="PTHR32183">
    <property type="match status" value="1"/>
</dbReference>
<dbReference type="SUPFAM" id="SSF53335">
    <property type="entry name" value="S-adenosyl-L-methionine-dependent methyltransferases"/>
    <property type="match status" value="1"/>
</dbReference>
<dbReference type="InterPro" id="IPR029063">
    <property type="entry name" value="SAM-dependent_MTases_sf"/>
</dbReference>
<evidence type="ECO:0000256" key="4">
    <source>
        <dbReference type="ARBA" id="ARBA00022691"/>
    </source>
</evidence>
<organism evidence="5 6">
    <name type="scientific">Periconia macrospinosa</name>
    <dbReference type="NCBI Taxonomy" id="97972"/>
    <lineage>
        <taxon>Eukaryota</taxon>
        <taxon>Fungi</taxon>
        <taxon>Dikarya</taxon>
        <taxon>Ascomycota</taxon>
        <taxon>Pezizomycotina</taxon>
        <taxon>Dothideomycetes</taxon>
        <taxon>Pleosporomycetidae</taxon>
        <taxon>Pleosporales</taxon>
        <taxon>Massarineae</taxon>
        <taxon>Periconiaceae</taxon>
        <taxon>Periconia</taxon>
    </lineage>
</organism>
<dbReference type="Proteomes" id="UP000244855">
    <property type="component" value="Unassembled WGS sequence"/>
</dbReference>
<dbReference type="OrthoDB" id="276151at2759"/>
<dbReference type="CDD" id="cd02440">
    <property type="entry name" value="AdoMet_MTases"/>
    <property type="match status" value="1"/>
</dbReference>
<dbReference type="EMBL" id="KZ805300">
    <property type="protein sequence ID" value="PVI08708.1"/>
    <property type="molecule type" value="Genomic_DNA"/>
</dbReference>
<keyword evidence="3 5" id="KW-0808">Transferase</keyword>